<dbReference type="OrthoDB" id="9774675at2"/>
<keyword evidence="4 5" id="KW-0560">Oxidoreductase</keyword>
<sequence>MKRKAIVIGSGFAGLSAATNLTKKGFDVIILEKNDQPGGRARSFFVDGYTFDMGPSWYWMPDVFEKYFEQFGKKVSDYYDLVRLDPSYRVYFDKDDALDLEADLSKLASQFENIEKGSGKKLLEFLEDAAYKYQVGINDLVYKPGRSITEYVDTRVLKGLLQLNILRSMRKHVSKSFTNSKLIKLMEFPILFLGGTPSNTPALYSLMNYADMALGTWYPIGGMHQIVKAMVSLAEENGVEIKLGHNVKSIKVSNGKAVSVSTDKGDFEADVIVGAADYHHVEQNLLPKEHRQYSEKYWKSRKMAPSSLLFYLGVNKRVENIKHHTLFFDENFDEHAAEIYENPQWPSKPLFYVCTPSKTDDSVAPKGCENMFLLMPVAPGLEDNEEIRERYFGIMINRLEQHIGERIKENIVVKKSYAQSNFVDDYNAFRGNAYGLANTLKQTAILKPSMKSNKVENLYYAGQLTVPGPGVPPSIISGHVVAGEIAKDLNIKELV</sequence>
<proteinExistence type="inferred from homology"/>
<keyword evidence="8" id="KW-1185">Reference proteome</keyword>
<dbReference type="GO" id="GO:0016117">
    <property type="term" value="P:carotenoid biosynthetic process"/>
    <property type="evidence" value="ECO:0007669"/>
    <property type="project" value="UniProtKB-KW"/>
</dbReference>
<dbReference type="PRINTS" id="PR00419">
    <property type="entry name" value="ADXRDTASE"/>
</dbReference>
<gene>
    <name evidence="7" type="ordered locus">Oweho_3541</name>
</gene>
<dbReference type="Proteomes" id="UP000005631">
    <property type="component" value="Chromosome"/>
</dbReference>
<dbReference type="InterPro" id="IPR014105">
    <property type="entry name" value="Carotenoid/retinoid_OxRdtase"/>
</dbReference>
<evidence type="ECO:0000259" key="6">
    <source>
        <dbReference type="Pfam" id="PF01593"/>
    </source>
</evidence>
<comment type="similarity">
    <text evidence="2 5">Belongs to the carotenoid/retinoid oxidoreductase family.</text>
</comment>
<dbReference type="InterPro" id="IPR036188">
    <property type="entry name" value="FAD/NAD-bd_sf"/>
</dbReference>
<dbReference type="STRING" id="926562.Oweho_3541"/>
<evidence type="ECO:0000256" key="4">
    <source>
        <dbReference type="ARBA" id="ARBA00023002"/>
    </source>
</evidence>
<dbReference type="NCBIfam" id="TIGR02734">
    <property type="entry name" value="crtI_fam"/>
    <property type="match status" value="1"/>
</dbReference>
<dbReference type="eggNOG" id="COG1233">
    <property type="taxonomic scope" value="Bacteria"/>
</dbReference>
<dbReference type="InterPro" id="IPR002937">
    <property type="entry name" value="Amino_oxidase"/>
</dbReference>
<dbReference type="PATRIC" id="fig|926562.3.peg.3562"/>
<dbReference type="AlphaFoldDB" id="G8R782"/>
<organism evidence="7 8">
    <name type="scientific">Owenweeksia hongkongensis (strain DSM 17368 / CIP 108786 / JCM 12287 / NRRL B-23963 / UST20020801)</name>
    <dbReference type="NCBI Taxonomy" id="926562"/>
    <lineage>
        <taxon>Bacteria</taxon>
        <taxon>Pseudomonadati</taxon>
        <taxon>Bacteroidota</taxon>
        <taxon>Flavobacteriia</taxon>
        <taxon>Flavobacteriales</taxon>
        <taxon>Owenweeksiaceae</taxon>
        <taxon>Owenweeksia</taxon>
    </lineage>
</organism>
<evidence type="ECO:0000256" key="1">
    <source>
        <dbReference type="ARBA" id="ARBA00004829"/>
    </source>
</evidence>
<dbReference type="GO" id="GO:0016491">
    <property type="term" value="F:oxidoreductase activity"/>
    <property type="evidence" value="ECO:0007669"/>
    <property type="project" value="UniProtKB-KW"/>
</dbReference>
<evidence type="ECO:0000313" key="7">
    <source>
        <dbReference type="EMBL" id="AEV34489.1"/>
    </source>
</evidence>
<keyword evidence="3 5" id="KW-0125">Carotenoid biosynthesis</keyword>
<evidence type="ECO:0000256" key="3">
    <source>
        <dbReference type="ARBA" id="ARBA00022746"/>
    </source>
</evidence>
<evidence type="ECO:0000313" key="8">
    <source>
        <dbReference type="Proteomes" id="UP000005631"/>
    </source>
</evidence>
<evidence type="ECO:0000256" key="5">
    <source>
        <dbReference type="RuleBase" id="RU362075"/>
    </source>
</evidence>
<name>G8R782_OWEHD</name>
<dbReference type="PANTHER" id="PTHR43734">
    <property type="entry name" value="PHYTOENE DESATURASE"/>
    <property type="match status" value="1"/>
</dbReference>
<dbReference type="KEGG" id="oho:Oweho_3541"/>
<dbReference type="EMBL" id="CP003156">
    <property type="protein sequence ID" value="AEV34489.1"/>
    <property type="molecule type" value="Genomic_DNA"/>
</dbReference>
<dbReference type="RefSeq" id="WP_014203836.1">
    <property type="nucleotide sequence ID" value="NC_016599.1"/>
</dbReference>
<dbReference type="SUPFAM" id="SSF51905">
    <property type="entry name" value="FAD/NAD(P)-binding domain"/>
    <property type="match status" value="1"/>
</dbReference>
<accession>G8R782</accession>
<feature type="domain" description="Amine oxidase" evidence="6">
    <location>
        <begin position="12"/>
        <end position="485"/>
    </location>
</feature>
<dbReference type="Gene3D" id="3.50.50.60">
    <property type="entry name" value="FAD/NAD(P)-binding domain"/>
    <property type="match status" value="2"/>
</dbReference>
<dbReference type="PANTHER" id="PTHR43734:SF1">
    <property type="entry name" value="PHYTOENE DESATURASE"/>
    <property type="match status" value="1"/>
</dbReference>
<comment type="pathway">
    <text evidence="1 5">Carotenoid biosynthesis.</text>
</comment>
<evidence type="ECO:0000256" key="2">
    <source>
        <dbReference type="ARBA" id="ARBA00006046"/>
    </source>
</evidence>
<protein>
    <submittedName>
        <fullName evidence="7">Phytoene desaturase</fullName>
    </submittedName>
</protein>
<reference evidence="7" key="1">
    <citation type="journal article" date="2012" name="Stand. Genomic Sci.">
        <title>Genome sequence of the orange-pigmented seawater bacterium Owenweeksia hongkongensis type strain (UST20020801(T)).</title>
        <authorList>
            <person name="Riedel T."/>
            <person name="Held B."/>
            <person name="Nolan M."/>
            <person name="Lucas S."/>
            <person name="Lapidus A."/>
            <person name="Tice H."/>
            <person name="Del Rio T.G."/>
            <person name="Cheng J.F."/>
            <person name="Han C."/>
            <person name="Tapia R."/>
            <person name="Goodwin L.A."/>
            <person name="Pitluck S."/>
            <person name="Liolios K."/>
            <person name="Mavromatis K."/>
            <person name="Pagani I."/>
            <person name="Ivanova N."/>
            <person name="Mikhailova N."/>
            <person name="Pati A."/>
            <person name="Chen A."/>
            <person name="Palaniappan K."/>
            <person name="Rohde M."/>
            <person name="Tindall B.J."/>
            <person name="Detter J.C."/>
            <person name="Goker M."/>
            <person name="Woyke T."/>
            <person name="Bristow J."/>
            <person name="Eisen J.A."/>
            <person name="Markowitz V."/>
            <person name="Hugenholtz P."/>
            <person name="Klenk H.P."/>
            <person name="Kyrpides N.C."/>
        </authorList>
    </citation>
    <scope>NUCLEOTIDE SEQUENCE</scope>
    <source>
        <strain evidence="7">DSM 17368</strain>
    </source>
</reference>
<dbReference type="Pfam" id="PF01593">
    <property type="entry name" value="Amino_oxidase"/>
    <property type="match status" value="1"/>
</dbReference>
<dbReference type="HOGENOM" id="CLU_019722_2_1_10"/>